<keyword evidence="1" id="KW-0732">Signal</keyword>
<dbReference type="InterPro" id="IPR011250">
    <property type="entry name" value="OMP/PagP_B-barrel"/>
</dbReference>
<dbReference type="Pfam" id="PF13505">
    <property type="entry name" value="OMP_b-brl"/>
    <property type="match status" value="1"/>
</dbReference>
<evidence type="ECO:0000313" key="3">
    <source>
        <dbReference type="EMBL" id="KAA6335287.1"/>
    </source>
</evidence>
<organism evidence="3">
    <name type="scientific">termite gut metagenome</name>
    <dbReference type="NCBI Taxonomy" id="433724"/>
    <lineage>
        <taxon>unclassified sequences</taxon>
        <taxon>metagenomes</taxon>
        <taxon>organismal metagenomes</taxon>
    </lineage>
</organism>
<evidence type="ECO:0000259" key="2">
    <source>
        <dbReference type="Pfam" id="PF13505"/>
    </source>
</evidence>
<name>A0A5J4RN36_9ZZZZ</name>
<accession>A0A5J4RN36</accession>
<reference evidence="3" key="1">
    <citation type="submission" date="2019-03" db="EMBL/GenBank/DDBJ databases">
        <title>Single cell metagenomics reveals metabolic interactions within the superorganism composed of flagellate Streblomastix strix and complex community of Bacteroidetes bacteria on its surface.</title>
        <authorList>
            <person name="Treitli S.C."/>
            <person name="Kolisko M."/>
            <person name="Husnik F."/>
            <person name="Keeling P."/>
            <person name="Hampl V."/>
        </authorList>
    </citation>
    <scope>NUCLEOTIDE SEQUENCE</scope>
    <source>
        <strain evidence="3">STM</strain>
    </source>
</reference>
<sequence>MKKIISVLVIAVSLSMAMPVQAQIKFGVKGGVNLVGAPSTDMNETDVKSSTGFFVGPMIDFSIPIIGIGFDASLLYSQKGNKFNEETVLQQGVEIPVNLKYSLGFGSLASVFVAAGPSAFINFNSGGQSIVPKTASLESLNVDYKAFELSINAGVGVKLLGHLQVGLNYNIPVTDSAQLINKAIEASGLPTPQSSIKAKTWQVSLAYLF</sequence>
<dbReference type="AlphaFoldDB" id="A0A5J4RN36"/>
<comment type="caution">
    <text evidence="3">The sequence shown here is derived from an EMBL/GenBank/DDBJ whole genome shotgun (WGS) entry which is preliminary data.</text>
</comment>
<dbReference type="SUPFAM" id="SSF56925">
    <property type="entry name" value="OMPA-like"/>
    <property type="match status" value="1"/>
</dbReference>
<evidence type="ECO:0000256" key="1">
    <source>
        <dbReference type="ARBA" id="ARBA00022729"/>
    </source>
</evidence>
<dbReference type="EMBL" id="SNRY01000909">
    <property type="protein sequence ID" value="KAA6335287.1"/>
    <property type="molecule type" value="Genomic_DNA"/>
</dbReference>
<feature type="domain" description="Outer membrane protein beta-barrel" evidence="2">
    <location>
        <begin position="9"/>
        <end position="209"/>
    </location>
</feature>
<protein>
    <recommendedName>
        <fullName evidence="2">Outer membrane protein beta-barrel domain-containing protein</fullName>
    </recommendedName>
</protein>
<gene>
    <name evidence="3" type="ORF">EZS27_016464</name>
</gene>
<proteinExistence type="predicted"/>
<dbReference type="InterPro" id="IPR027385">
    <property type="entry name" value="Beta-barrel_OMP"/>
</dbReference>